<evidence type="ECO:0000256" key="2">
    <source>
        <dbReference type="SAM" id="MobiDB-lite"/>
    </source>
</evidence>
<feature type="region of interest" description="Disordered" evidence="2">
    <location>
        <begin position="798"/>
        <end position="852"/>
    </location>
</feature>
<feature type="transmembrane region" description="Helical" evidence="3">
    <location>
        <begin position="1050"/>
        <end position="1071"/>
    </location>
</feature>
<organism evidence="6 7">
    <name type="scientific">Kocuria sediminis</name>
    <dbReference type="NCBI Taxonomy" id="1038857"/>
    <lineage>
        <taxon>Bacteria</taxon>
        <taxon>Bacillati</taxon>
        <taxon>Actinomycetota</taxon>
        <taxon>Actinomycetes</taxon>
        <taxon>Micrococcales</taxon>
        <taxon>Micrococcaceae</taxon>
        <taxon>Kocuria</taxon>
    </lineage>
</organism>
<feature type="transmembrane region" description="Helical" evidence="3">
    <location>
        <begin position="1083"/>
        <end position="1104"/>
    </location>
</feature>
<name>A0A6N8GNM2_9MICC</name>
<comment type="caution">
    <text evidence="6">The sequence shown here is derived from an EMBL/GenBank/DDBJ whole genome shotgun (WGS) entry which is preliminary data.</text>
</comment>
<dbReference type="InterPro" id="IPR002641">
    <property type="entry name" value="PNPLA_dom"/>
</dbReference>
<evidence type="ECO:0000313" key="6">
    <source>
        <dbReference type="EMBL" id="MUN64498.1"/>
    </source>
</evidence>
<evidence type="ECO:0000313" key="7">
    <source>
        <dbReference type="Proteomes" id="UP000436989"/>
    </source>
</evidence>
<evidence type="ECO:0000256" key="1">
    <source>
        <dbReference type="ARBA" id="ARBA00023098"/>
    </source>
</evidence>
<evidence type="ECO:0000256" key="3">
    <source>
        <dbReference type="SAM" id="Phobius"/>
    </source>
</evidence>
<feature type="domain" description="DUF3376" evidence="5">
    <location>
        <begin position="736"/>
        <end position="781"/>
    </location>
</feature>
<dbReference type="EMBL" id="WOGU01000014">
    <property type="protein sequence ID" value="MUN64498.1"/>
    <property type="molecule type" value="Genomic_DNA"/>
</dbReference>
<gene>
    <name evidence="6" type="ORF">GMA12_15330</name>
</gene>
<proteinExistence type="predicted"/>
<dbReference type="SUPFAM" id="SSF52151">
    <property type="entry name" value="FabD/lysophospholipase-like"/>
    <property type="match status" value="1"/>
</dbReference>
<feature type="transmembrane region" description="Helical" evidence="3">
    <location>
        <begin position="950"/>
        <end position="968"/>
    </location>
</feature>
<keyword evidence="1" id="KW-0443">Lipid metabolism</keyword>
<keyword evidence="3" id="KW-0812">Transmembrane</keyword>
<dbReference type="Pfam" id="PF01734">
    <property type="entry name" value="Patatin"/>
    <property type="match status" value="1"/>
</dbReference>
<reference evidence="6 7" key="1">
    <citation type="submission" date="2019-12" db="EMBL/GenBank/DDBJ databases">
        <authorList>
            <person name="Shi Y."/>
        </authorList>
    </citation>
    <scope>NUCLEOTIDE SEQUENCE [LARGE SCALE GENOMIC DNA]</scope>
    <source>
        <strain evidence="6 7">JCM 17929</strain>
    </source>
</reference>
<evidence type="ECO:0000259" key="5">
    <source>
        <dbReference type="Pfam" id="PF11856"/>
    </source>
</evidence>
<keyword evidence="3" id="KW-0472">Membrane</keyword>
<feature type="transmembrane region" description="Helical" evidence="3">
    <location>
        <begin position="1168"/>
        <end position="1185"/>
    </location>
</feature>
<evidence type="ECO:0000259" key="4">
    <source>
        <dbReference type="Pfam" id="PF01734"/>
    </source>
</evidence>
<feature type="domain" description="PNPLA" evidence="4">
    <location>
        <begin position="106"/>
        <end position="346"/>
    </location>
</feature>
<dbReference type="InterPro" id="IPR016035">
    <property type="entry name" value="Acyl_Trfase/lysoPLipase"/>
</dbReference>
<dbReference type="GO" id="GO:0006629">
    <property type="term" value="P:lipid metabolic process"/>
    <property type="evidence" value="ECO:0007669"/>
    <property type="project" value="UniProtKB-KW"/>
</dbReference>
<feature type="transmembrane region" description="Helical" evidence="3">
    <location>
        <begin position="974"/>
        <end position="992"/>
    </location>
</feature>
<feature type="region of interest" description="Disordered" evidence="2">
    <location>
        <begin position="222"/>
        <end position="273"/>
    </location>
</feature>
<sequence length="1209" mass="124311">MPADRDGADPEERAPGAGLRLTVLPPDRRADAATAGQPPAFGRTLRFALAMRGGVSLAVWIGGAVAELDLLRRIRIHRDPAGGLHAVLLQPSAAPDPHTAERARVYAGLLADAGYDRVEFDLLAGASAGGLNSVVHAVAQRAGTGLGALGLLWQEHAALGRLLRPLGRTPVDSLLQGDAYLWPRVQELLATVHGDPRHHPDLVAEHVSVDLSATVLDSDPSFHGGAAEGRGGFHFSSPEPGCPAPPLGNDIPARPGAPGETSPETPEEAGHHAASLARLAYAARATSSFPGAFEPAAVWSAPTAGRLGGFPRPDLSHAFSAHRDPQGLPFRVIDGGVFDNIPIDRAVAAAGTRTSLRHADRCLLYLDPDPPAAQEVRAGDLDLPRLVRTLGATVTRLRRRETDEDEVLALADRRDDRLVADGRLHPLAALPLAWDPVSREDRRRAYLRYRARADAALLARLLTRPAQWQLASTLPRRQEVHARGAAELEPLRQELAGRYDALSRGPLTVPEATAVLRGPQALADAASCVLAWVRFLESLLLAPGAGPVPTAGFDPAPARAVAYRVLAAAGHARDGLFAAVLAVCAAPGAPVTAAVPVWLDASSPASGAGEEAWRELDAAVAVLRGAHAAVQGRLGADHGPPPDGPPGPSVLWRESPWSAVPVSGPVPTAADLPPLFAAAGIPTPVSGISYGEIRGDGAPARPAALGPLPRAWARQRLQRALDAAERPGASDDELRRLLAPDAERLPAQDKLAGAGLFNFRGFLAADWRANDWWWGRLDAAAGAAAFLRGLPARSGPAADLRAGTGAPAASDPKPHRPAQEDPAPEESAQPGAEQHGTGPDSTGPDRAVPDDGAADLARGAAAALQESLLDELGGGDRQHALTTLGAGADGLARLAPGYRISLASRGLRVLGRALAGTPDLPRGVWELLLFLVQPVLVLVPLLLAPVRAALAFVAAAVALGLLGAPEPADRVGELVLAGAGSLLLAAALLRTVHRAHRRWSRVLAAAGGPPAAALADAARDAALRRAGCCGAAAAALLLPAAAAATTGRTALVLLLLAGVLALERCAAAVALRVPGREPVDEVVRAAGVVLAAVAGWALVVLVVPGPVAVPPAGGPAPLVAAAAGAVLAALVLAGFLRPAWTALVAGAAASTAAALLGTVGALTDRPGAGAAAALLGWATALWWAPREPMLRPWERSAELRPPGGRRERG</sequence>
<dbReference type="Proteomes" id="UP000436989">
    <property type="component" value="Unassembled WGS sequence"/>
</dbReference>
<feature type="transmembrane region" description="Helical" evidence="3">
    <location>
        <begin position="1143"/>
        <end position="1162"/>
    </location>
</feature>
<feature type="transmembrane region" description="Helical" evidence="3">
    <location>
        <begin position="924"/>
        <end position="943"/>
    </location>
</feature>
<protein>
    <submittedName>
        <fullName evidence="6">DUF3376 domain-containing protein</fullName>
    </submittedName>
</protein>
<feature type="transmembrane region" description="Helical" evidence="3">
    <location>
        <begin position="1026"/>
        <end position="1044"/>
    </location>
</feature>
<dbReference type="InterPro" id="IPR024282">
    <property type="entry name" value="DUF3376"/>
</dbReference>
<dbReference type="Pfam" id="PF11856">
    <property type="entry name" value="DUF3376"/>
    <property type="match status" value="1"/>
</dbReference>
<dbReference type="AlphaFoldDB" id="A0A6N8GNM2"/>
<keyword evidence="7" id="KW-1185">Reference proteome</keyword>
<dbReference type="Gene3D" id="3.40.1090.10">
    <property type="entry name" value="Cytosolic phospholipase A2 catalytic domain"/>
    <property type="match status" value="1"/>
</dbReference>
<feature type="transmembrane region" description="Helical" evidence="3">
    <location>
        <begin position="1116"/>
        <end position="1136"/>
    </location>
</feature>
<dbReference type="RefSeq" id="WP_156270378.1">
    <property type="nucleotide sequence ID" value="NZ_WOGU01000014.1"/>
</dbReference>
<keyword evidence="3" id="KW-1133">Transmembrane helix</keyword>
<accession>A0A6N8GNM2</accession>